<keyword evidence="1 2" id="KW-0238">DNA-binding</keyword>
<dbReference type="PANTHER" id="PTHR43479">
    <property type="entry name" value="ACREF/ENVCD OPERON REPRESSOR-RELATED"/>
    <property type="match status" value="1"/>
</dbReference>
<dbReference type="PROSITE" id="PS01081">
    <property type="entry name" value="HTH_TETR_1"/>
    <property type="match status" value="1"/>
</dbReference>
<feature type="DNA-binding region" description="H-T-H motif" evidence="2">
    <location>
        <begin position="36"/>
        <end position="55"/>
    </location>
</feature>
<dbReference type="SUPFAM" id="SSF46689">
    <property type="entry name" value="Homeodomain-like"/>
    <property type="match status" value="1"/>
</dbReference>
<reference evidence="4" key="1">
    <citation type="submission" date="2023-08" db="EMBL/GenBank/DDBJ databases">
        <title>Genomic characterization of piscicolin 126 produced by Carnobacterium maltaromaticum CM22 strain isolated from salmon (Salmo salar).</title>
        <authorList>
            <person name="Gonzalez-Gragera E."/>
            <person name="Garcia-Lopez J.D."/>
            <person name="Teso-Perez C."/>
            <person name="Gimenez-Hernandez I."/>
            <person name="Peralta-Sanchez J.M."/>
            <person name="Valdivia E."/>
            <person name="Montalban-Lopez M."/>
            <person name="Martin-Platero A.M."/>
            <person name="Banos A."/>
            <person name="Martinez-Bueno M."/>
        </authorList>
    </citation>
    <scope>NUCLEOTIDE SEQUENCE</scope>
    <source>
        <strain evidence="4">CM22</strain>
    </source>
</reference>
<dbReference type="Proteomes" id="UP001290462">
    <property type="component" value="Unassembled WGS sequence"/>
</dbReference>
<dbReference type="InterPro" id="IPR050624">
    <property type="entry name" value="HTH-type_Tx_Regulator"/>
</dbReference>
<evidence type="ECO:0000313" key="4">
    <source>
        <dbReference type="EMBL" id="MDZ5758784.1"/>
    </source>
</evidence>
<sequence length="205" mass="23961">MHYSAKKTDLRILRSKKMIFEAFVKLVKLKGYEAVTIQDIATEAMINRATFYAHFKDKNDLYDEVFSYALDTFTKILDSELLENGNQIQINKLEHMITEIFYVIRENRTFYLILTEGNSANSLKKKVHTLIEQRYAEIFNQLKITENDVEVPIDFIIDYMSSIFISMVHWWLTSESDFPPEQMAHLLIKLVGNGHLTVLGIEVIK</sequence>
<evidence type="ECO:0000259" key="3">
    <source>
        <dbReference type="PROSITE" id="PS50977"/>
    </source>
</evidence>
<dbReference type="PROSITE" id="PS50977">
    <property type="entry name" value="HTH_TETR_2"/>
    <property type="match status" value="1"/>
</dbReference>
<dbReference type="InterPro" id="IPR039532">
    <property type="entry name" value="TetR_C_Firmicutes"/>
</dbReference>
<dbReference type="Pfam" id="PF00440">
    <property type="entry name" value="TetR_N"/>
    <property type="match status" value="1"/>
</dbReference>
<organism evidence="4 5">
    <name type="scientific">Carnobacterium maltaromaticum</name>
    <name type="common">Carnobacterium piscicola</name>
    <dbReference type="NCBI Taxonomy" id="2751"/>
    <lineage>
        <taxon>Bacteria</taxon>
        <taxon>Bacillati</taxon>
        <taxon>Bacillota</taxon>
        <taxon>Bacilli</taxon>
        <taxon>Lactobacillales</taxon>
        <taxon>Carnobacteriaceae</taxon>
        <taxon>Carnobacterium</taxon>
    </lineage>
</organism>
<accession>A0AAW9JU46</accession>
<dbReference type="EMBL" id="JAVBVO010000003">
    <property type="protein sequence ID" value="MDZ5758784.1"/>
    <property type="molecule type" value="Genomic_DNA"/>
</dbReference>
<name>A0AAW9JU46_CARML</name>
<comment type="caution">
    <text evidence="4">The sequence shown here is derived from an EMBL/GenBank/DDBJ whole genome shotgun (WGS) entry which is preliminary data.</text>
</comment>
<evidence type="ECO:0000313" key="5">
    <source>
        <dbReference type="Proteomes" id="UP001290462"/>
    </source>
</evidence>
<dbReference type="Pfam" id="PF14278">
    <property type="entry name" value="TetR_C_8"/>
    <property type="match status" value="1"/>
</dbReference>
<gene>
    <name evidence="4" type="ORF">RAK27_08980</name>
</gene>
<dbReference type="InterPro" id="IPR009057">
    <property type="entry name" value="Homeodomain-like_sf"/>
</dbReference>
<feature type="domain" description="HTH tetR-type" evidence="3">
    <location>
        <begin position="13"/>
        <end position="73"/>
    </location>
</feature>
<dbReference type="PRINTS" id="PR00455">
    <property type="entry name" value="HTHTETR"/>
</dbReference>
<proteinExistence type="predicted"/>
<evidence type="ECO:0000256" key="2">
    <source>
        <dbReference type="PROSITE-ProRule" id="PRU00335"/>
    </source>
</evidence>
<dbReference type="InterPro" id="IPR023772">
    <property type="entry name" value="DNA-bd_HTH_TetR-type_CS"/>
</dbReference>
<dbReference type="Gene3D" id="1.10.357.10">
    <property type="entry name" value="Tetracycline Repressor, domain 2"/>
    <property type="match status" value="1"/>
</dbReference>
<protein>
    <submittedName>
        <fullName evidence="4">TetR/AcrR family transcriptional regulator</fullName>
    </submittedName>
</protein>
<dbReference type="AlphaFoldDB" id="A0AAW9JU46"/>
<dbReference type="InterPro" id="IPR001647">
    <property type="entry name" value="HTH_TetR"/>
</dbReference>
<dbReference type="RefSeq" id="WP_035065550.1">
    <property type="nucleotide sequence ID" value="NZ_BJOJ01000039.1"/>
</dbReference>
<evidence type="ECO:0000256" key="1">
    <source>
        <dbReference type="ARBA" id="ARBA00023125"/>
    </source>
</evidence>
<dbReference type="GO" id="GO:0003677">
    <property type="term" value="F:DNA binding"/>
    <property type="evidence" value="ECO:0007669"/>
    <property type="project" value="UniProtKB-UniRule"/>
</dbReference>
<dbReference type="PANTHER" id="PTHR43479:SF7">
    <property type="entry name" value="TETR-FAMILY TRANSCRIPTIONAL REGULATOR"/>
    <property type="match status" value="1"/>
</dbReference>